<dbReference type="PANTHER" id="PTHR46558">
    <property type="entry name" value="TRACRIPTIONAL REGULATORY PROTEIN-RELATED-RELATED"/>
    <property type="match status" value="1"/>
</dbReference>
<dbReference type="InterPro" id="IPR001387">
    <property type="entry name" value="Cro/C1-type_HTH"/>
</dbReference>
<dbReference type="GO" id="GO:0003677">
    <property type="term" value="F:DNA binding"/>
    <property type="evidence" value="ECO:0007669"/>
    <property type="project" value="UniProtKB-KW"/>
</dbReference>
<dbReference type="RefSeq" id="WP_072852744.1">
    <property type="nucleotide sequence ID" value="NZ_FRAH01000061.1"/>
</dbReference>
<name>A0A1M6XC60_9FIRM</name>
<feature type="domain" description="HTH cro/C1-type" evidence="2">
    <location>
        <begin position="9"/>
        <end position="63"/>
    </location>
</feature>
<dbReference type="AlphaFoldDB" id="A0A1M6XC60"/>
<sequence>MKTIFAQNLRKYRKICGMTQKALAKELHYSHTAIANYESGRNEPSLSDLCRLADILGVSTDALLGREGVKYKAMTNPFLERFLQLEPKIQKIVTELIFLL</sequence>
<dbReference type="OrthoDB" id="9801008at2"/>
<evidence type="ECO:0000259" key="2">
    <source>
        <dbReference type="PROSITE" id="PS50943"/>
    </source>
</evidence>
<dbReference type="InterPro" id="IPR010982">
    <property type="entry name" value="Lambda_DNA-bd_dom_sf"/>
</dbReference>
<keyword evidence="4" id="KW-1185">Reference proteome</keyword>
<reference evidence="3 4" key="1">
    <citation type="submission" date="2016-11" db="EMBL/GenBank/DDBJ databases">
        <authorList>
            <person name="Jaros S."/>
            <person name="Januszkiewicz K."/>
            <person name="Wedrychowicz H."/>
        </authorList>
    </citation>
    <scope>NUCLEOTIDE SEQUENCE [LARGE SCALE GENOMIC DNA]</scope>
    <source>
        <strain evidence="3 4">DSM 14214</strain>
    </source>
</reference>
<keyword evidence="1" id="KW-0238">DNA-binding</keyword>
<dbReference type="Proteomes" id="UP000183975">
    <property type="component" value="Unassembled WGS sequence"/>
</dbReference>
<dbReference type="Gene3D" id="1.10.260.40">
    <property type="entry name" value="lambda repressor-like DNA-binding domains"/>
    <property type="match status" value="1"/>
</dbReference>
<accession>A0A1M6XC60</accession>
<dbReference type="EMBL" id="FRAH01000061">
    <property type="protein sequence ID" value="SHL03547.1"/>
    <property type="molecule type" value="Genomic_DNA"/>
</dbReference>
<dbReference type="CDD" id="cd00093">
    <property type="entry name" value="HTH_XRE"/>
    <property type="match status" value="1"/>
</dbReference>
<dbReference type="SMART" id="SM00530">
    <property type="entry name" value="HTH_XRE"/>
    <property type="match status" value="1"/>
</dbReference>
<dbReference type="PANTHER" id="PTHR46558:SF11">
    <property type="entry name" value="HTH-TYPE TRANSCRIPTIONAL REGULATOR XRE"/>
    <property type="match status" value="1"/>
</dbReference>
<evidence type="ECO:0000256" key="1">
    <source>
        <dbReference type="ARBA" id="ARBA00023125"/>
    </source>
</evidence>
<proteinExistence type="predicted"/>
<dbReference type="PROSITE" id="PS50943">
    <property type="entry name" value="HTH_CROC1"/>
    <property type="match status" value="1"/>
</dbReference>
<dbReference type="Pfam" id="PF01381">
    <property type="entry name" value="HTH_3"/>
    <property type="match status" value="1"/>
</dbReference>
<dbReference type="SUPFAM" id="SSF47413">
    <property type="entry name" value="lambda repressor-like DNA-binding domains"/>
    <property type="match status" value="1"/>
</dbReference>
<evidence type="ECO:0000313" key="4">
    <source>
        <dbReference type="Proteomes" id="UP000183975"/>
    </source>
</evidence>
<evidence type="ECO:0000313" key="3">
    <source>
        <dbReference type="EMBL" id="SHL03547.1"/>
    </source>
</evidence>
<gene>
    <name evidence="3" type="ORF">SAMN02745138_02766</name>
</gene>
<protein>
    <submittedName>
        <fullName evidence="3">Helix-turn-helix</fullName>
    </submittedName>
</protein>
<organism evidence="3 4">
    <name type="scientific">Anaerotignum lactatifermentans DSM 14214</name>
    <dbReference type="NCBI Taxonomy" id="1121323"/>
    <lineage>
        <taxon>Bacteria</taxon>
        <taxon>Bacillati</taxon>
        <taxon>Bacillota</taxon>
        <taxon>Clostridia</taxon>
        <taxon>Lachnospirales</taxon>
        <taxon>Anaerotignaceae</taxon>
        <taxon>Anaerotignum</taxon>
    </lineage>
</organism>